<keyword evidence="1" id="KW-0175">Coiled coil</keyword>
<accession>W7HTX2</accession>
<feature type="region of interest" description="Disordered" evidence="2">
    <location>
        <begin position="648"/>
        <end position="667"/>
    </location>
</feature>
<evidence type="ECO:0000256" key="1">
    <source>
        <dbReference type="SAM" id="Coils"/>
    </source>
</evidence>
<reference evidence="3 4" key="1">
    <citation type="submission" date="2013-05" db="EMBL/GenBank/DDBJ databases">
        <title>Drechslerella stenobrocha genome reveals carnivorous origination and mechanical trapping mechanism of predatory fungi.</title>
        <authorList>
            <person name="Liu X."/>
            <person name="Zhang W."/>
            <person name="Liu K."/>
        </authorList>
    </citation>
    <scope>NUCLEOTIDE SEQUENCE [LARGE SCALE GENOMIC DNA]</scope>
    <source>
        <strain evidence="3 4">248</strain>
    </source>
</reference>
<feature type="coiled-coil region" evidence="1">
    <location>
        <begin position="75"/>
        <end position="130"/>
    </location>
</feature>
<feature type="coiled-coil region" evidence="1">
    <location>
        <begin position="228"/>
        <end position="262"/>
    </location>
</feature>
<dbReference type="Proteomes" id="UP000024837">
    <property type="component" value="Unassembled WGS sequence"/>
</dbReference>
<feature type="region of interest" description="Disordered" evidence="2">
    <location>
        <begin position="579"/>
        <end position="605"/>
    </location>
</feature>
<name>W7HTX2_9PEZI</name>
<dbReference type="EMBL" id="KI966414">
    <property type="protein sequence ID" value="EWC46904.1"/>
    <property type="molecule type" value="Genomic_DNA"/>
</dbReference>
<sequence length="794" mass="89679">MNESNKEQLSELQEGHVQVKSEFVDLLDEREKFKSKIHERDLELDKIKGHMEEYHKALQTQRDKYRGLLDACAKADETNVTNRALQANLNRAQDELEKERNIVVALQARLQEMNDEIEKIKNSMSTHHSDITQQITVTMKTFEQLASSQEENFAKSRDLLLKLQYNSEEPDSELFKFLSTISTAADSQWTGLQETLSKLCRDQEQASHDYAERFEKWKTVKEILTMKIESQATELNRQTATINLLNEEKGNLNSELQKQKELNRCLVEAKTEEKELLQTRMTEVTSKFTTSENARRELLVRNSLLESSVQSLELRLEAERDKSDSEKKILVETNMKDREEIESLRIEQTRASNDLIEIEQIRQQVKEASLSDAELRKAIAKETEKAIKAAKLNEDLNQILETKDEQLKLAASRWADASVKQDRTDAELTALKAELQLKSEEIQSQFAKSGTQSTRVSLLENELEDKTRTIGRLGEDLRISNSNLKSLEDRFGVQKSTLEYSKQLRENLQKPLQEHHERVASLEEALGGSSRQATALQKASEAKDHKITDLERQLGLANKTIEEQSLEINIKRNELQATGVTGSQEIPESTQGEPKPTIRQSKRNPYGKIAPATEDVVAGTFPARDSAIRAADENEIANYLSLGPTIDVRSTESQESSVKPKTVPVTRPESDRYETALEGQEESSVLEGLDFEDLDLEGLDLEALDLEVVPATQDREILNTSLPIAPIATQTDFSANQASLTTLPVTPDDEVPSTNPKKRSRVADRKARLTDQASAQTDIGAGGKVKKATTNFEH</sequence>
<evidence type="ECO:0000256" key="2">
    <source>
        <dbReference type="SAM" id="MobiDB-lite"/>
    </source>
</evidence>
<evidence type="ECO:0000313" key="4">
    <source>
        <dbReference type="Proteomes" id="UP000024837"/>
    </source>
</evidence>
<feature type="compositionally biased region" description="Polar residues" evidence="2">
    <location>
        <begin position="579"/>
        <end position="592"/>
    </location>
</feature>
<evidence type="ECO:0000313" key="3">
    <source>
        <dbReference type="EMBL" id="EWC46904.1"/>
    </source>
</evidence>
<gene>
    <name evidence="3" type="ORF">DRE_03916</name>
</gene>
<dbReference type="AlphaFoldDB" id="W7HTX2"/>
<protein>
    <submittedName>
        <fullName evidence="3">Uncharacterized protein</fullName>
    </submittedName>
</protein>
<organism evidence="3 4">
    <name type="scientific">Drechslerella stenobrocha 248</name>
    <dbReference type="NCBI Taxonomy" id="1043628"/>
    <lineage>
        <taxon>Eukaryota</taxon>
        <taxon>Fungi</taxon>
        <taxon>Dikarya</taxon>
        <taxon>Ascomycota</taxon>
        <taxon>Pezizomycotina</taxon>
        <taxon>Orbiliomycetes</taxon>
        <taxon>Orbiliales</taxon>
        <taxon>Orbiliaceae</taxon>
        <taxon>Drechslerella</taxon>
    </lineage>
</organism>
<dbReference type="HOGENOM" id="CLU_353740_0_0_1"/>
<dbReference type="SUPFAM" id="SSF57997">
    <property type="entry name" value="Tropomyosin"/>
    <property type="match status" value="1"/>
</dbReference>
<feature type="region of interest" description="Disordered" evidence="2">
    <location>
        <begin position="741"/>
        <end position="794"/>
    </location>
</feature>
<proteinExistence type="predicted"/>
<keyword evidence="4" id="KW-1185">Reference proteome</keyword>
<dbReference type="OrthoDB" id="5356678at2759"/>
<feature type="region of interest" description="Disordered" evidence="2">
    <location>
        <begin position="524"/>
        <end position="544"/>
    </location>
</feature>